<keyword evidence="1" id="KW-1133">Transmembrane helix</keyword>
<dbReference type="Proteomes" id="UP000728032">
    <property type="component" value="Unassembled WGS sequence"/>
</dbReference>
<dbReference type="AlphaFoldDB" id="A0A7R9QB74"/>
<dbReference type="EMBL" id="CAJPVJ010000118">
    <property type="protein sequence ID" value="CAG2161220.1"/>
    <property type="molecule type" value="Genomic_DNA"/>
</dbReference>
<keyword evidence="1" id="KW-0472">Membrane</keyword>
<organism evidence="2">
    <name type="scientific">Oppiella nova</name>
    <dbReference type="NCBI Taxonomy" id="334625"/>
    <lineage>
        <taxon>Eukaryota</taxon>
        <taxon>Metazoa</taxon>
        <taxon>Ecdysozoa</taxon>
        <taxon>Arthropoda</taxon>
        <taxon>Chelicerata</taxon>
        <taxon>Arachnida</taxon>
        <taxon>Acari</taxon>
        <taxon>Acariformes</taxon>
        <taxon>Sarcoptiformes</taxon>
        <taxon>Oribatida</taxon>
        <taxon>Brachypylina</taxon>
        <taxon>Oppioidea</taxon>
        <taxon>Oppiidae</taxon>
        <taxon>Oppiella</taxon>
    </lineage>
</organism>
<dbReference type="Gene3D" id="1.10.287.1130">
    <property type="entry name" value="CytochromE C oxidase copper chaperone"/>
    <property type="match status" value="1"/>
</dbReference>
<protein>
    <submittedName>
        <fullName evidence="2">Uncharacterized protein</fullName>
    </submittedName>
</protein>
<keyword evidence="1" id="KW-0812">Transmembrane</keyword>
<evidence type="ECO:0000256" key="1">
    <source>
        <dbReference type="SAM" id="Phobius"/>
    </source>
</evidence>
<sequence length="152" mass="16681">MSATIDCGVAGIIERGEENCRELIEAHKECMRTVNGTDGFGGLLPVLVTNERESLRLTQYSRHSSKGAEEVLQVLVLNLFGKILLASSLLRALVIVSPLLLPPSLMFGGTYLAGFPFSSICTANQWVTQSVNQSYIRNNHHNQRIVYLSSST</sequence>
<keyword evidence="3" id="KW-1185">Reference proteome</keyword>
<feature type="transmembrane region" description="Helical" evidence="1">
    <location>
        <begin position="79"/>
        <end position="101"/>
    </location>
</feature>
<dbReference type="EMBL" id="OC914943">
    <property type="protein sequence ID" value="CAD7637708.1"/>
    <property type="molecule type" value="Genomic_DNA"/>
</dbReference>
<proteinExistence type="predicted"/>
<accession>A0A7R9QB74</accession>
<gene>
    <name evidence="2" type="ORF">ONB1V03_LOCUS980</name>
</gene>
<dbReference type="OrthoDB" id="1915887at2759"/>
<name>A0A7R9QB74_9ACAR</name>
<evidence type="ECO:0000313" key="3">
    <source>
        <dbReference type="Proteomes" id="UP000728032"/>
    </source>
</evidence>
<evidence type="ECO:0000313" key="2">
    <source>
        <dbReference type="EMBL" id="CAD7637708.1"/>
    </source>
</evidence>
<reference evidence="2" key="1">
    <citation type="submission" date="2020-11" db="EMBL/GenBank/DDBJ databases">
        <authorList>
            <person name="Tran Van P."/>
        </authorList>
    </citation>
    <scope>NUCLEOTIDE SEQUENCE</scope>
</reference>